<evidence type="ECO:0000256" key="5">
    <source>
        <dbReference type="ARBA" id="ARBA00023284"/>
    </source>
</evidence>
<evidence type="ECO:0000256" key="2">
    <source>
        <dbReference type="ARBA" id="ARBA00022448"/>
    </source>
</evidence>
<dbReference type="PRINTS" id="PR00421">
    <property type="entry name" value="THIOREDOXIN"/>
</dbReference>
<keyword evidence="11" id="KW-1185">Reference proteome</keyword>
<comment type="similarity">
    <text evidence="1">Belongs to the thioredoxin family.</text>
</comment>
<keyword evidence="3" id="KW-0249">Electron transport</keyword>
<keyword evidence="5 8" id="KW-0676">Redox-active center</keyword>
<dbReference type="Gene3D" id="3.40.30.10">
    <property type="entry name" value="Glutaredoxin"/>
    <property type="match status" value="1"/>
</dbReference>
<dbReference type="FunFam" id="3.40.30.10:FF:000001">
    <property type="entry name" value="Thioredoxin"/>
    <property type="match status" value="1"/>
</dbReference>
<feature type="site" description="Contributes to redox potential value" evidence="7">
    <location>
        <position position="23"/>
    </location>
</feature>
<feature type="site" description="Contributes to redox potential value" evidence="7">
    <location>
        <position position="24"/>
    </location>
</feature>
<dbReference type="GO" id="GO:0005829">
    <property type="term" value="C:cytosol"/>
    <property type="evidence" value="ECO:0007669"/>
    <property type="project" value="TreeGrafter"/>
</dbReference>
<gene>
    <name evidence="10" type="ORF">SAMN05192529_11614</name>
</gene>
<dbReference type="InterPro" id="IPR005746">
    <property type="entry name" value="Thioredoxin"/>
</dbReference>
<dbReference type="PANTHER" id="PTHR45663">
    <property type="entry name" value="GEO12009P1"/>
    <property type="match status" value="1"/>
</dbReference>
<dbReference type="PIRSF" id="PIRSF000077">
    <property type="entry name" value="Thioredoxin"/>
    <property type="match status" value="1"/>
</dbReference>
<dbReference type="InterPro" id="IPR017937">
    <property type="entry name" value="Thioredoxin_CS"/>
</dbReference>
<feature type="disulfide bond" description="Redox-active" evidence="8">
    <location>
        <begin position="22"/>
        <end position="25"/>
    </location>
</feature>
<dbReference type="Pfam" id="PF00085">
    <property type="entry name" value="Thioredoxin"/>
    <property type="match status" value="1"/>
</dbReference>
<dbReference type="CDD" id="cd02947">
    <property type="entry name" value="TRX_family"/>
    <property type="match status" value="1"/>
</dbReference>
<reference evidence="10 11" key="1">
    <citation type="submission" date="2016-10" db="EMBL/GenBank/DDBJ databases">
        <authorList>
            <person name="de Groot N.N."/>
        </authorList>
    </citation>
    <scope>NUCLEOTIDE SEQUENCE [LARGE SCALE GENOMIC DNA]</scope>
    <source>
        <strain evidence="10 11">Vu-144</strain>
    </source>
</reference>
<dbReference type="AlphaFoldDB" id="A0A1H4AQB4"/>
<dbReference type="GO" id="GO:0015035">
    <property type="term" value="F:protein-disulfide reductase activity"/>
    <property type="evidence" value="ECO:0007669"/>
    <property type="project" value="UniProtKB-UniRule"/>
</dbReference>
<evidence type="ECO:0000259" key="9">
    <source>
        <dbReference type="PROSITE" id="PS51352"/>
    </source>
</evidence>
<feature type="active site" description="Nucleophile" evidence="7">
    <location>
        <position position="22"/>
    </location>
</feature>
<evidence type="ECO:0000256" key="7">
    <source>
        <dbReference type="PIRSR" id="PIRSR000077-1"/>
    </source>
</evidence>
<dbReference type="GO" id="GO:0045454">
    <property type="term" value="P:cell redox homeostasis"/>
    <property type="evidence" value="ECO:0007669"/>
    <property type="project" value="TreeGrafter"/>
</dbReference>
<keyword evidence="4 8" id="KW-1015">Disulfide bond</keyword>
<evidence type="ECO:0000256" key="3">
    <source>
        <dbReference type="ARBA" id="ARBA00022982"/>
    </source>
</evidence>
<organism evidence="10 11">
    <name type="scientific">Arachidicoccus rhizosphaerae</name>
    <dbReference type="NCBI Taxonomy" id="551991"/>
    <lineage>
        <taxon>Bacteria</taxon>
        <taxon>Pseudomonadati</taxon>
        <taxon>Bacteroidota</taxon>
        <taxon>Chitinophagia</taxon>
        <taxon>Chitinophagales</taxon>
        <taxon>Chitinophagaceae</taxon>
        <taxon>Arachidicoccus</taxon>
    </lineage>
</organism>
<dbReference type="OrthoDB" id="9790390at2"/>
<sequence length="97" mass="10902">MTFQEMIHSDKPVLVDFHATWCGPCKTMAPILEDLKRQIGEKARIIKIDVDKNPEAAASYQVSSVPTLILFKNGKMLWRASGVTPTGQLRQLIEQYG</sequence>
<dbReference type="InterPro" id="IPR013766">
    <property type="entry name" value="Thioredoxin_domain"/>
</dbReference>
<evidence type="ECO:0000256" key="8">
    <source>
        <dbReference type="PIRSR" id="PIRSR000077-4"/>
    </source>
</evidence>
<dbReference type="RefSeq" id="WP_091399327.1">
    <property type="nucleotide sequence ID" value="NZ_FNQY01000016.1"/>
</dbReference>
<dbReference type="PANTHER" id="PTHR45663:SF11">
    <property type="entry name" value="GEO12009P1"/>
    <property type="match status" value="1"/>
</dbReference>
<name>A0A1H4AQB4_9BACT</name>
<dbReference type="STRING" id="551991.SAMN05192529_11614"/>
<dbReference type="InterPro" id="IPR036249">
    <property type="entry name" value="Thioredoxin-like_sf"/>
</dbReference>
<dbReference type="PROSITE" id="PS51352">
    <property type="entry name" value="THIOREDOXIN_2"/>
    <property type="match status" value="1"/>
</dbReference>
<accession>A0A1H4AQB4</accession>
<evidence type="ECO:0000313" key="11">
    <source>
        <dbReference type="Proteomes" id="UP000199041"/>
    </source>
</evidence>
<keyword evidence="2" id="KW-0813">Transport</keyword>
<dbReference type="SUPFAM" id="SSF52833">
    <property type="entry name" value="Thioredoxin-like"/>
    <property type="match status" value="1"/>
</dbReference>
<dbReference type="EMBL" id="FNQY01000016">
    <property type="protein sequence ID" value="SEA38109.1"/>
    <property type="molecule type" value="Genomic_DNA"/>
</dbReference>
<evidence type="ECO:0000256" key="4">
    <source>
        <dbReference type="ARBA" id="ARBA00023157"/>
    </source>
</evidence>
<feature type="active site" description="Nucleophile" evidence="7">
    <location>
        <position position="25"/>
    </location>
</feature>
<evidence type="ECO:0000256" key="6">
    <source>
        <dbReference type="NCBIfam" id="TIGR01068"/>
    </source>
</evidence>
<feature type="domain" description="Thioredoxin" evidence="9">
    <location>
        <begin position="1"/>
        <end position="97"/>
    </location>
</feature>
<evidence type="ECO:0000313" key="10">
    <source>
        <dbReference type="EMBL" id="SEA38109.1"/>
    </source>
</evidence>
<feature type="site" description="Deprotonates C-terminal active site Cys" evidence="7">
    <location>
        <position position="16"/>
    </location>
</feature>
<dbReference type="Proteomes" id="UP000199041">
    <property type="component" value="Unassembled WGS sequence"/>
</dbReference>
<dbReference type="NCBIfam" id="TIGR01068">
    <property type="entry name" value="thioredoxin"/>
    <property type="match status" value="1"/>
</dbReference>
<protein>
    <recommendedName>
        <fullName evidence="6">Thioredoxin</fullName>
    </recommendedName>
</protein>
<dbReference type="PROSITE" id="PS00194">
    <property type="entry name" value="THIOREDOXIN_1"/>
    <property type="match status" value="1"/>
</dbReference>
<evidence type="ECO:0000256" key="1">
    <source>
        <dbReference type="ARBA" id="ARBA00008987"/>
    </source>
</evidence>
<proteinExistence type="inferred from homology"/>